<organism evidence="2">
    <name type="scientific">Cryptosporidium canis</name>
    <dbReference type="NCBI Taxonomy" id="195482"/>
    <lineage>
        <taxon>Eukaryota</taxon>
        <taxon>Sar</taxon>
        <taxon>Alveolata</taxon>
        <taxon>Apicomplexa</taxon>
        <taxon>Conoidasida</taxon>
        <taxon>Coccidia</taxon>
        <taxon>Eucoccidiorida</taxon>
        <taxon>Eimeriorina</taxon>
        <taxon>Cryptosporidiidae</taxon>
        <taxon>Cryptosporidium</taxon>
    </lineage>
</organism>
<reference evidence="2" key="1">
    <citation type="submission" date="2022-10" db="EMBL/GenBank/DDBJ databases">
        <title>Adaptive evolution leads to modifications in subtelomeric GC content in a zoonotic Cryptosporidium species.</title>
        <authorList>
            <person name="Li J."/>
            <person name="Feng Y."/>
            <person name="Xiao L."/>
        </authorList>
    </citation>
    <scope>NUCLEOTIDE SEQUENCE</scope>
    <source>
        <strain evidence="2">33844</strain>
    </source>
</reference>
<gene>
    <name evidence="2" type="ORF">OJ253_2470</name>
</gene>
<dbReference type="AlphaFoldDB" id="A0A9D5DKG0"/>
<evidence type="ECO:0000256" key="1">
    <source>
        <dbReference type="SAM" id="MobiDB-lite"/>
    </source>
</evidence>
<name>A0A9D5DKG0_9CRYT</name>
<feature type="compositionally biased region" description="Basic and acidic residues" evidence="1">
    <location>
        <begin position="71"/>
        <end position="85"/>
    </location>
</feature>
<evidence type="ECO:0000313" key="2">
    <source>
        <dbReference type="EMBL" id="KAJ1607174.1"/>
    </source>
</evidence>
<proteinExistence type="predicted"/>
<dbReference type="EMBL" id="JAPCXC010000062">
    <property type="protein sequence ID" value="KAJ1607174.1"/>
    <property type="molecule type" value="Genomic_DNA"/>
</dbReference>
<dbReference type="OrthoDB" id="338646at2759"/>
<sequence length="214" mass="24881">MKLFGSTKRNQSLLNENIRLRAKLRSEYLKQNDEICGGSSMFSTPPQLSQIRRVKFQPTLSPIAQSPLSDDPNKSSPKVEREMRSVETQTDLMDWRIQSRVSEDIIQVKSKQDLKDETGNQFELDEIKSVGEGEVVVNIDDGMICGRSESPDQNSRVDVQEKDTRIRKYSLRENSRLITYTVPSLRVKLRRDTEKPEYNPFKTHNYFKPRRNLN</sequence>
<comment type="caution">
    <text evidence="2">The sequence shown here is derived from an EMBL/GenBank/DDBJ whole genome shotgun (WGS) entry which is preliminary data.</text>
</comment>
<protein>
    <submittedName>
        <fullName evidence="2">Uncharacterized protein</fullName>
    </submittedName>
</protein>
<feature type="region of interest" description="Disordered" evidence="1">
    <location>
        <begin position="60"/>
        <end position="87"/>
    </location>
</feature>
<dbReference type="Proteomes" id="UP001067231">
    <property type="component" value="Unassembled WGS sequence"/>
</dbReference>
<accession>A0A9D5DKG0</accession>